<keyword evidence="2" id="KW-1185">Reference proteome</keyword>
<dbReference type="EMBL" id="GL636493">
    <property type="protein sequence ID" value="EFW17719.1"/>
    <property type="molecule type" value="Genomic_DNA"/>
</dbReference>
<evidence type="ECO:0000313" key="2">
    <source>
        <dbReference type="Proteomes" id="UP000002497"/>
    </source>
</evidence>
<dbReference type="VEuPathDB" id="FungiDB:CPSG_05356"/>
<dbReference type="STRING" id="443226.E9D760"/>
<sequence length="357" mass="40442">MAAAPRERRKPVDGLSNLPSTREEWHEMAHMYLANARLQDICSFGRFSASTVTKEAFLTVRCIWDNRMLPDEALGYIIDTGAFFSQEHCDEARQFLNRKLLGSKQLTTFAPPPSSGSPTFRRPKRTRRSSPIVEDDPQSSPDPLVEPVNQITTPRPEIHPWISNELPDEVQDHQTPTETLVVNFMVTLLGGIALQLVPTRHCYGYRPSLIRRCVHMGATCKRSSSEFPSLCLPAPRGEFMLLMIFAIPFQSIKPGVYRTFMISQDYLSFHVSIGTYNDEYLNYIFGPGNAPVIPTDNQCNGFLHIQELGPFNVEIRNEMELLAHIILCLIVWQLDGKPEMSMIKTSMAGVQPDELSW</sequence>
<dbReference type="OMA" id="RCIWPEK"/>
<reference evidence="2" key="1">
    <citation type="journal article" date="2010" name="Genome Res.">
        <title>Population genomic sequencing of Coccidioides fungi reveals recent hybridization and transposon control.</title>
        <authorList>
            <person name="Neafsey D.E."/>
            <person name="Barker B.M."/>
            <person name="Sharpton T.J."/>
            <person name="Stajich J.E."/>
            <person name="Park D.J."/>
            <person name="Whiston E."/>
            <person name="Hung C.-Y."/>
            <person name="McMahan C."/>
            <person name="White J."/>
            <person name="Sykes S."/>
            <person name="Heiman D."/>
            <person name="Young S."/>
            <person name="Zeng Q."/>
            <person name="Abouelleil A."/>
            <person name="Aftuck L."/>
            <person name="Bessette D."/>
            <person name="Brown A."/>
            <person name="FitzGerald M."/>
            <person name="Lui A."/>
            <person name="Macdonald J.P."/>
            <person name="Priest M."/>
            <person name="Orbach M.J."/>
            <person name="Galgiani J.N."/>
            <person name="Kirkland T.N."/>
            <person name="Cole G.T."/>
            <person name="Birren B.W."/>
            <person name="Henn M.R."/>
            <person name="Taylor J.W."/>
            <person name="Rounsley S.D."/>
        </authorList>
    </citation>
    <scope>NUCLEOTIDE SEQUENCE [LARGE SCALE GENOMIC DNA]</scope>
    <source>
        <strain evidence="2">RMSCC 757 / Silveira</strain>
    </source>
</reference>
<reference evidence="2" key="2">
    <citation type="submission" date="2010-03" db="EMBL/GenBank/DDBJ databases">
        <title>The genome sequence of Coccidioides posadasii strain Silveira.</title>
        <authorList>
            <consortium name="The Broad Institute Genome Sequencing Center for Infectious Disease"/>
            <person name="Neafsey D."/>
            <person name="Orbach M."/>
            <person name="Henn M.R."/>
            <person name="Cole G.T."/>
            <person name="Galgiani J."/>
            <person name="Gardner M.J."/>
            <person name="Kirkland T.N."/>
            <person name="Taylor J.W."/>
            <person name="Young S.K."/>
            <person name="Zeng Q."/>
            <person name="Koehrsen M."/>
            <person name="Alvarado L."/>
            <person name="Berlin A."/>
            <person name="Borenstein D."/>
            <person name="Chapman S.B."/>
            <person name="Chen Z."/>
            <person name="Engels R."/>
            <person name="Freedman E."/>
            <person name="Gellesch M."/>
            <person name="Goldberg J."/>
            <person name="Griggs A."/>
            <person name="Gujja S."/>
            <person name="Heilman E."/>
            <person name="Heiman D."/>
            <person name="Howarth C."/>
            <person name="Jen D."/>
            <person name="Larson L."/>
            <person name="Mehta T."/>
            <person name="Neiman D."/>
            <person name="Park D."/>
            <person name="Pearson M."/>
            <person name="Richards J."/>
            <person name="Roberts A."/>
            <person name="Saif S."/>
            <person name="Shea T."/>
            <person name="Shenoy N."/>
            <person name="Sisk P."/>
            <person name="Stolte C."/>
            <person name="Sykes S."/>
            <person name="Walk T."/>
            <person name="White J."/>
            <person name="Yandava C."/>
            <person name="Haas B."/>
            <person name="Nusbaum C."/>
            <person name="Birren B."/>
        </authorList>
    </citation>
    <scope>NUCLEOTIDE SEQUENCE [LARGE SCALE GENOMIC DNA]</scope>
    <source>
        <strain evidence="2">RMSCC 757 / Silveira</strain>
    </source>
</reference>
<evidence type="ECO:0000313" key="1">
    <source>
        <dbReference type="EMBL" id="EFW17719.1"/>
    </source>
</evidence>
<proteinExistence type="predicted"/>
<gene>
    <name evidence="1" type="ORF">CPSG_05356</name>
</gene>
<protein>
    <submittedName>
        <fullName evidence="1">Uncharacterized protein</fullName>
    </submittedName>
</protein>
<organism evidence="2">
    <name type="scientific">Coccidioides posadasii (strain RMSCC 757 / Silveira)</name>
    <name type="common">Valley fever fungus</name>
    <dbReference type="NCBI Taxonomy" id="443226"/>
    <lineage>
        <taxon>Eukaryota</taxon>
        <taxon>Fungi</taxon>
        <taxon>Dikarya</taxon>
        <taxon>Ascomycota</taxon>
        <taxon>Pezizomycotina</taxon>
        <taxon>Eurotiomycetes</taxon>
        <taxon>Eurotiomycetidae</taxon>
        <taxon>Onygenales</taxon>
        <taxon>Onygenaceae</taxon>
        <taxon>Coccidioides</taxon>
    </lineage>
</organism>
<dbReference type="HOGENOM" id="CLU_057370_0_0_1"/>
<dbReference type="Proteomes" id="UP000002497">
    <property type="component" value="Unassembled WGS sequence"/>
</dbReference>
<accession>E9D760</accession>
<dbReference type="OrthoDB" id="4206437at2759"/>
<dbReference type="VEuPathDB" id="FungiDB:D8B26_004923"/>
<name>E9D760_COCPS</name>
<dbReference type="AlphaFoldDB" id="E9D760"/>